<dbReference type="PROSITE" id="PS00018">
    <property type="entry name" value="EF_HAND_1"/>
    <property type="match status" value="1"/>
</dbReference>
<accession>A0ABU8YHS6</accession>
<evidence type="ECO:0000259" key="7">
    <source>
        <dbReference type="PROSITE" id="PS50035"/>
    </source>
</evidence>
<keyword evidence="4" id="KW-0378">Hydrolase</keyword>
<name>A0ABU8YHS6_9CYAN</name>
<dbReference type="CDD" id="cd09116">
    <property type="entry name" value="PLDc_Nuc_like"/>
    <property type="match status" value="1"/>
</dbReference>
<dbReference type="RefSeq" id="WP_340522080.1">
    <property type="nucleotide sequence ID" value="NZ_JBBLXS010000026.1"/>
</dbReference>
<keyword evidence="5" id="KW-0442">Lipid degradation</keyword>
<dbReference type="SMART" id="SM00155">
    <property type="entry name" value="PLDc"/>
    <property type="match status" value="2"/>
</dbReference>
<dbReference type="PROSITE" id="PS51257">
    <property type="entry name" value="PROKAR_LIPOPROTEIN"/>
    <property type="match status" value="1"/>
</dbReference>
<evidence type="ECO:0000313" key="9">
    <source>
        <dbReference type="EMBL" id="MEK0183924.1"/>
    </source>
</evidence>
<dbReference type="Proteomes" id="UP001384579">
    <property type="component" value="Unassembled WGS sequence"/>
</dbReference>
<feature type="domain" description="PLD phosphodiesterase" evidence="7">
    <location>
        <begin position="191"/>
        <end position="218"/>
    </location>
</feature>
<dbReference type="Pfam" id="PF13091">
    <property type="entry name" value="PLDc_2"/>
    <property type="match status" value="2"/>
</dbReference>
<dbReference type="SUPFAM" id="SSF56024">
    <property type="entry name" value="Phospholipase D/nuclease"/>
    <property type="match status" value="2"/>
</dbReference>
<sequence length="561" mass="62128">MDKLLDNLPRLCSLLLLTIGLAACGQREQELPKSSPSLTPLPQDPLLQVYFNQSLTSSYTEPYRLQTRPGDDLEKLVMEAIATAESTVDVAVQEFRLPGIARVLADRQRSGIKVRLIVEHIYSRPWSDFSASELGKLPARERDRYQEFVQLADTNKDGKLSAEEIKENDALLILKNAAIPLIDDRADGSKGSGLMHHKFVIIDNKTVIVTSANFTTSDVHGDFKTAESRGNANNLLKIQNPELAQIFTQEFNIMWGDGPGGKPDSKFGVKKPFRQVQKIRVGNGTVAVQFSRTSKTLPWEKSVNSLINKTLGRAKKSVDLALFVFSAQRLANTLEIEARRGVAVRALIDSNFIYRPYSEGLDMMGATLIEHCQLEADNRPWKQPLTTVGVPVLPKGDRLHHKFGVVDGSTVITGSHNWSEAANHGNDETLLAIDNPVVAAHFEREFDRLYKGAMLGIPPRIKQRIDARKKECESVPLASKSSTVTAGNVPAKLPIAARKKLVNLNTASQAELETLPGVGPKLAERIIAARKQQPFTSVDDVARVQGIGDKILERWRDRVTW</sequence>
<feature type="domain" description="PLD phosphodiesterase" evidence="7">
    <location>
        <begin position="395"/>
        <end position="422"/>
    </location>
</feature>
<dbReference type="EMBL" id="JBBLXS010000026">
    <property type="protein sequence ID" value="MEK0183924.1"/>
    <property type="molecule type" value="Genomic_DNA"/>
</dbReference>
<proteinExistence type="inferred from homology"/>
<comment type="similarity">
    <text evidence="2">Belongs to the phospholipase D family.</text>
</comment>
<evidence type="ECO:0000256" key="1">
    <source>
        <dbReference type="ARBA" id="ARBA00000798"/>
    </source>
</evidence>
<dbReference type="InterPro" id="IPR002048">
    <property type="entry name" value="EF_hand_dom"/>
</dbReference>
<organism evidence="9 10">
    <name type="scientific">Microcoleus anatoxicus PTRS2</name>
    <dbReference type="NCBI Taxonomy" id="2705321"/>
    <lineage>
        <taxon>Bacteria</taxon>
        <taxon>Bacillati</taxon>
        <taxon>Cyanobacteriota</taxon>
        <taxon>Cyanophyceae</taxon>
        <taxon>Oscillatoriophycideae</taxon>
        <taxon>Oscillatoriales</taxon>
        <taxon>Microcoleaceae</taxon>
        <taxon>Microcoleus</taxon>
        <taxon>Microcoleus anatoxicus</taxon>
    </lineage>
</organism>
<dbReference type="PANTHER" id="PTHR43856">
    <property type="entry name" value="CARDIOLIPIN HYDROLASE"/>
    <property type="match status" value="1"/>
</dbReference>
<feature type="domain" description="EF-hand" evidence="8">
    <location>
        <begin position="140"/>
        <end position="175"/>
    </location>
</feature>
<protein>
    <recommendedName>
        <fullName evidence="3">phospholipase D</fullName>
        <ecNumber evidence="3">3.1.4.4</ecNumber>
    </recommendedName>
</protein>
<comment type="caution">
    <text evidence="9">The sequence shown here is derived from an EMBL/GenBank/DDBJ whole genome shotgun (WGS) entry which is preliminary data.</text>
</comment>
<dbReference type="CDD" id="cd09173">
    <property type="entry name" value="PLDc_Nuc_like_unchar1_2"/>
    <property type="match status" value="1"/>
</dbReference>
<evidence type="ECO:0000256" key="6">
    <source>
        <dbReference type="ARBA" id="ARBA00023098"/>
    </source>
</evidence>
<evidence type="ECO:0000313" key="10">
    <source>
        <dbReference type="Proteomes" id="UP001384579"/>
    </source>
</evidence>
<dbReference type="SUPFAM" id="SSF47781">
    <property type="entry name" value="RuvA domain 2-like"/>
    <property type="match status" value="1"/>
</dbReference>
<keyword evidence="10" id="KW-1185">Reference proteome</keyword>
<keyword evidence="6" id="KW-0443">Lipid metabolism</keyword>
<dbReference type="PROSITE" id="PS50035">
    <property type="entry name" value="PLD"/>
    <property type="match status" value="2"/>
</dbReference>
<dbReference type="InterPro" id="IPR018247">
    <property type="entry name" value="EF_Hand_1_Ca_BS"/>
</dbReference>
<dbReference type="EC" id="3.1.4.4" evidence="3"/>
<comment type="catalytic activity">
    <reaction evidence="1">
        <text>a 1,2-diacyl-sn-glycero-3-phosphocholine + H2O = a 1,2-diacyl-sn-glycero-3-phosphate + choline + H(+)</text>
        <dbReference type="Rhea" id="RHEA:14445"/>
        <dbReference type="ChEBI" id="CHEBI:15354"/>
        <dbReference type="ChEBI" id="CHEBI:15377"/>
        <dbReference type="ChEBI" id="CHEBI:15378"/>
        <dbReference type="ChEBI" id="CHEBI:57643"/>
        <dbReference type="ChEBI" id="CHEBI:58608"/>
        <dbReference type="EC" id="3.1.4.4"/>
    </reaction>
</comment>
<dbReference type="Gene3D" id="3.30.870.10">
    <property type="entry name" value="Endonuclease Chain A"/>
    <property type="match status" value="2"/>
</dbReference>
<evidence type="ECO:0000256" key="4">
    <source>
        <dbReference type="ARBA" id="ARBA00022801"/>
    </source>
</evidence>
<dbReference type="Pfam" id="PF12836">
    <property type="entry name" value="HHH_3"/>
    <property type="match status" value="1"/>
</dbReference>
<dbReference type="InterPro" id="IPR010994">
    <property type="entry name" value="RuvA_2-like"/>
</dbReference>
<dbReference type="PROSITE" id="PS50222">
    <property type="entry name" value="EF_HAND_2"/>
    <property type="match status" value="1"/>
</dbReference>
<dbReference type="InterPro" id="IPR001736">
    <property type="entry name" value="PLipase_D/transphosphatidylase"/>
</dbReference>
<dbReference type="InterPro" id="IPR025202">
    <property type="entry name" value="PLD-like_dom"/>
</dbReference>
<dbReference type="PANTHER" id="PTHR43856:SF1">
    <property type="entry name" value="MITOCHONDRIAL CARDIOLIPIN HYDROLASE"/>
    <property type="match status" value="1"/>
</dbReference>
<evidence type="ECO:0000256" key="5">
    <source>
        <dbReference type="ARBA" id="ARBA00022963"/>
    </source>
</evidence>
<dbReference type="InterPro" id="IPR003583">
    <property type="entry name" value="Hlx-hairpin-Hlx_DNA-bd_motif"/>
</dbReference>
<dbReference type="Gene3D" id="1.10.150.320">
    <property type="entry name" value="Photosystem II 12 kDa extrinsic protein"/>
    <property type="match status" value="1"/>
</dbReference>
<dbReference type="SMART" id="SM00278">
    <property type="entry name" value="HhH1"/>
    <property type="match status" value="2"/>
</dbReference>
<gene>
    <name evidence="9" type="ORF">WMG39_03570</name>
</gene>
<evidence type="ECO:0000256" key="2">
    <source>
        <dbReference type="ARBA" id="ARBA00008664"/>
    </source>
</evidence>
<reference evidence="9 10" key="1">
    <citation type="journal article" date="2020" name="Harmful Algae">
        <title>Molecular and morphological characterization of a novel dihydroanatoxin-a producing Microcoleus species (cyanobacteria) from the Russian River, California, USA.</title>
        <authorList>
            <person name="Conklin K.Y."/>
            <person name="Stancheva R."/>
            <person name="Otten T.G."/>
            <person name="Fadness R."/>
            <person name="Boyer G.L."/>
            <person name="Read B."/>
            <person name="Zhang X."/>
            <person name="Sheath R.G."/>
        </authorList>
    </citation>
    <scope>NUCLEOTIDE SEQUENCE [LARGE SCALE GENOMIC DNA]</scope>
    <source>
        <strain evidence="9 10">PTRS2</strain>
    </source>
</reference>
<dbReference type="InterPro" id="IPR051406">
    <property type="entry name" value="PLD_domain"/>
</dbReference>
<evidence type="ECO:0000256" key="3">
    <source>
        <dbReference type="ARBA" id="ARBA00012027"/>
    </source>
</evidence>
<evidence type="ECO:0000259" key="8">
    <source>
        <dbReference type="PROSITE" id="PS50222"/>
    </source>
</evidence>